<feature type="region of interest" description="Disordered" evidence="1">
    <location>
        <begin position="332"/>
        <end position="417"/>
    </location>
</feature>
<gene>
    <name evidence="2" type="ORF">PR048_008176</name>
</gene>
<name>A0ABQ9HX61_9NEOP</name>
<feature type="compositionally biased region" description="Basic residues" evidence="1">
    <location>
        <begin position="350"/>
        <end position="362"/>
    </location>
</feature>
<keyword evidence="3" id="KW-1185">Reference proteome</keyword>
<sequence>MTRSRHMPDDLSLSCALTRSCLGSEDVITRYTRSHFCIALGQKTLYTKDVHCHQWAAGFLLPACRKLTTCRQQTVGKPLVAKQLLATCGPLAHKYVACMSPKVAMLGPFVFITPGPAMGRVWLVSSATSGPSVVPGACQLLADSRENPPTNGVVQHDSHMRKSVVTRPGIELGSPWWLASWLTAKPPWPHIHIESSHLSTILNSEPHSAVYSSAPTTVTGSDGRPYVDDCLDTVLCYVVVSCSDGDRIRRFVSRYGISCQFIASHELLAALILRYRGLGVDAADDDTDDQLLSPDKLHSLVHSMAHPVAQLKMQNLRPLFCTDNLQEDDAVDKEHDDPFYDGPAEADSKRGKRGLSARRRSREGRAREEIKEGSTLGNDSDPVRRLWSPPSPRPFNTPAIPPLGIYIYPPASATQSR</sequence>
<reference evidence="2 3" key="1">
    <citation type="submission" date="2023-02" db="EMBL/GenBank/DDBJ databases">
        <title>LHISI_Scaffold_Assembly.</title>
        <authorList>
            <person name="Stuart O.P."/>
            <person name="Cleave R."/>
            <person name="Magrath M.J.L."/>
            <person name="Mikheyev A.S."/>
        </authorList>
    </citation>
    <scope>NUCLEOTIDE SEQUENCE [LARGE SCALE GENOMIC DNA]</scope>
    <source>
        <strain evidence="2">Daus_M_001</strain>
        <tissue evidence="2">Leg muscle</tissue>
    </source>
</reference>
<feature type="compositionally biased region" description="Pro residues" evidence="1">
    <location>
        <begin position="389"/>
        <end position="401"/>
    </location>
</feature>
<evidence type="ECO:0000256" key="1">
    <source>
        <dbReference type="SAM" id="MobiDB-lite"/>
    </source>
</evidence>
<dbReference type="Proteomes" id="UP001159363">
    <property type="component" value="Chromosome 3"/>
</dbReference>
<comment type="caution">
    <text evidence="2">The sequence shown here is derived from an EMBL/GenBank/DDBJ whole genome shotgun (WGS) entry which is preliminary data.</text>
</comment>
<evidence type="ECO:0000313" key="3">
    <source>
        <dbReference type="Proteomes" id="UP001159363"/>
    </source>
</evidence>
<accession>A0ABQ9HX61</accession>
<protein>
    <submittedName>
        <fullName evidence="2">Uncharacterized protein</fullName>
    </submittedName>
</protein>
<feature type="compositionally biased region" description="Basic and acidic residues" evidence="1">
    <location>
        <begin position="363"/>
        <end position="372"/>
    </location>
</feature>
<evidence type="ECO:0000313" key="2">
    <source>
        <dbReference type="EMBL" id="KAJ8888684.1"/>
    </source>
</evidence>
<dbReference type="EMBL" id="JARBHB010000003">
    <property type="protein sequence ID" value="KAJ8888684.1"/>
    <property type="molecule type" value="Genomic_DNA"/>
</dbReference>
<organism evidence="2 3">
    <name type="scientific">Dryococelus australis</name>
    <dbReference type="NCBI Taxonomy" id="614101"/>
    <lineage>
        <taxon>Eukaryota</taxon>
        <taxon>Metazoa</taxon>
        <taxon>Ecdysozoa</taxon>
        <taxon>Arthropoda</taxon>
        <taxon>Hexapoda</taxon>
        <taxon>Insecta</taxon>
        <taxon>Pterygota</taxon>
        <taxon>Neoptera</taxon>
        <taxon>Polyneoptera</taxon>
        <taxon>Phasmatodea</taxon>
        <taxon>Verophasmatodea</taxon>
        <taxon>Anareolatae</taxon>
        <taxon>Phasmatidae</taxon>
        <taxon>Eurycanthinae</taxon>
        <taxon>Dryococelus</taxon>
    </lineage>
</organism>
<proteinExistence type="predicted"/>